<dbReference type="InterPro" id="IPR008930">
    <property type="entry name" value="Terpenoid_cyclase/PrenylTrfase"/>
</dbReference>
<dbReference type="CDD" id="cd00688">
    <property type="entry name" value="ISOPREN_C2_like"/>
    <property type="match status" value="1"/>
</dbReference>
<dbReference type="SUPFAM" id="SSF48239">
    <property type="entry name" value="Terpenoid cyclases/Protein prenyltransferases"/>
    <property type="match status" value="1"/>
</dbReference>
<name>A0A8E6B6U0_9BACT</name>
<dbReference type="Gene3D" id="1.50.10.20">
    <property type="match status" value="1"/>
</dbReference>
<sequence length="648" mass="71810">MFEASQALDRLVQLQNANGGWGYGPGLYVHPEPTCYALLALNTQEGKYREAITKGRASLATHRSPEGAYRLEQGRPQAFWPTAIALFTNKVLAAPASELTQTTDLLLGVQGKSITSDPEFADLLDIDTQLIGWPWALNTFSWVEPTSWACLALRLCGQGEHPRVVEGIRTIFDRAFETGGANYGNRTVLGQLTTPFPGPSSLMLLALQGFDDEKRVQAGRTFLFDSVRESTDLEHLAWAILALSVYDDTTEAVQTLSARLEKIYQSQLDDGRPISVPRHAATLLALSTDKQNYFRLTGELRKAPSLDKPRPEIQEYQLPVAKKGLLGKVKAKFQNVMMSGLGAMRPLPEKSNVHIAEAKSYDIDLLAILKQQFDHFRSTVPLAGKKIVLKPNLVEYHADRPINTDARVIDAVISLCKAEGAAEIVVAEGPGHWRNSDYLVDASGLREVLKRQDVRFVDINYDEPVKQMNLGRCTGLEYLFLPRTITSADVLISLPKLKMHHWAGVTLSLKNLFGILPGQCYGWPKNELHWRGIPNSVVDIALTQTPQLAIVDGIWGMEGDGPIYGTGRFMGALIMSNDLLALDATCARMIGLPPERAPVLMLAAMKKLGRLSEAEIFQIGEPLDKFRAEWKWPPRIERLLLPIESKTA</sequence>
<evidence type="ECO:0000259" key="1">
    <source>
        <dbReference type="Pfam" id="PF04015"/>
    </source>
</evidence>
<proteinExistence type="predicted"/>
<dbReference type="Proteomes" id="UP000676194">
    <property type="component" value="Chromosome"/>
</dbReference>
<protein>
    <submittedName>
        <fullName evidence="2">DUF362 domain-containing protein</fullName>
    </submittedName>
</protein>
<dbReference type="InterPro" id="IPR007160">
    <property type="entry name" value="DUF362"/>
</dbReference>
<dbReference type="KEGG" id="tsph:KIH39_02395"/>
<gene>
    <name evidence="2" type="ORF">KIH39_02395</name>
</gene>
<dbReference type="Pfam" id="PF04015">
    <property type="entry name" value="DUF362"/>
    <property type="match status" value="1"/>
</dbReference>
<dbReference type="RefSeq" id="WP_213497681.1">
    <property type="nucleotide sequence ID" value="NZ_CP074694.1"/>
</dbReference>
<feature type="domain" description="DUF362" evidence="1">
    <location>
        <begin position="387"/>
        <end position="588"/>
    </location>
</feature>
<organism evidence="2 3">
    <name type="scientific">Telmatocola sphagniphila</name>
    <dbReference type="NCBI Taxonomy" id="1123043"/>
    <lineage>
        <taxon>Bacteria</taxon>
        <taxon>Pseudomonadati</taxon>
        <taxon>Planctomycetota</taxon>
        <taxon>Planctomycetia</taxon>
        <taxon>Gemmatales</taxon>
        <taxon>Gemmataceae</taxon>
    </lineage>
</organism>
<evidence type="ECO:0000313" key="3">
    <source>
        <dbReference type="Proteomes" id="UP000676194"/>
    </source>
</evidence>
<accession>A0A8E6B6U0</accession>
<dbReference type="AlphaFoldDB" id="A0A8E6B6U0"/>
<keyword evidence="3" id="KW-1185">Reference proteome</keyword>
<dbReference type="EMBL" id="CP074694">
    <property type="protein sequence ID" value="QVL32791.1"/>
    <property type="molecule type" value="Genomic_DNA"/>
</dbReference>
<evidence type="ECO:0000313" key="2">
    <source>
        <dbReference type="EMBL" id="QVL32791.1"/>
    </source>
</evidence>
<reference evidence="2" key="1">
    <citation type="submission" date="2021-05" db="EMBL/GenBank/DDBJ databases">
        <title>Complete genome sequence of the cellulolytic planctomycete Telmatocola sphagniphila SP2T and characterization of the first cellulase from planctomycetes.</title>
        <authorList>
            <person name="Rakitin A.L."/>
            <person name="Beletsky A.V."/>
            <person name="Naumoff D.G."/>
            <person name="Kulichevskaya I.S."/>
            <person name="Mardanov A.V."/>
            <person name="Ravin N.V."/>
            <person name="Dedysh S.N."/>
        </authorList>
    </citation>
    <scope>NUCLEOTIDE SEQUENCE</scope>
    <source>
        <strain evidence="2">SP2T</strain>
    </source>
</reference>